<evidence type="ECO:0000313" key="1">
    <source>
        <dbReference type="EMBL" id="KAI4351155.1"/>
    </source>
</evidence>
<reference evidence="1 2" key="1">
    <citation type="journal article" date="2022" name="DNA Res.">
        <title>Chromosomal-level genome assembly of the orchid tree Bauhinia variegata (Leguminosae; Cercidoideae) supports the allotetraploid origin hypothesis of Bauhinia.</title>
        <authorList>
            <person name="Zhong Y."/>
            <person name="Chen Y."/>
            <person name="Zheng D."/>
            <person name="Pang J."/>
            <person name="Liu Y."/>
            <person name="Luo S."/>
            <person name="Meng S."/>
            <person name="Qian L."/>
            <person name="Wei D."/>
            <person name="Dai S."/>
            <person name="Zhou R."/>
        </authorList>
    </citation>
    <scope>NUCLEOTIDE SEQUENCE [LARGE SCALE GENOMIC DNA]</scope>
    <source>
        <strain evidence="1">BV-YZ2020</strain>
    </source>
</reference>
<keyword evidence="2" id="KW-1185">Reference proteome</keyword>
<evidence type="ECO:0000313" key="2">
    <source>
        <dbReference type="Proteomes" id="UP000828941"/>
    </source>
</evidence>
<protein>
    <submittedName>
        <fullName evidence="1">Uncharacterized protein</fullName>
    </submittedName>
</protein>
<dbReference type="Proteomes" id="UP000828941">
    <property type="component" value="Chromosome 3"/>
</dbReference>
<gene>
    <name evidence="1" type="ORF">L6164_005537</name>
</gene>
<name>A0ACB9PX13_BAUVA</name>
<proteinExistence type="predicted"/>
<sequence>MFQKMKTQDPDLWGSDAGEFNPERFANGILGTCRIPQAYVPFGVGARVCVDQQLAMTELKVILSLILIKFHFSLASSFQHSPTYRLVIEPGEGVILNIRRI</sequence>
<comment type="caution">
    <text evidence="1">The sequence shown here is derived from an EMBL/GenBank/DDBJ whole genome shotgun (WGS) entry which is preliminary data.</text>
</comment>
<dbReference type="EMBL" id="CM039428">
    <property type="protein sequence ID" value="KAI4351155.1"/>
    <property type="molecule type" value="Genomic_DNA"/>
</dbReference>
<accession>A0ACB9PX13</accession>
<organism evidence="1 2">
    <name type="scientific">Bauhinia variegata</name>
    <name type="common">Purple orchid tree</name>
    <name type="synonym">Phanera variegata</name>
    <dbReference type="NCBI Taxonomy" id="167791"/>
    <lineage>
        <taxon>Eukaryota</taxon>
        <taxon>Viridiplantae</taxon>
        <taxon>Streptophyta</taxon>
        <taxon>Embryophyta</taxon>
        <taxon>Tracheophyta</taxon>
        <taxon>Spermatophyta</taxon>
        <taxon>Magnoliopsida</taxon>
        <taxon>eudicotyledons</taxon>
        <taxon>Gunneridae</taxon>
        <taxon>Pentapetalae</taxon>
        <taxon>rosids</taxon>
        <taxon>fabids</taxon>
        <taxon>Fabales</taxon>
        <taxon>Fabaceae</taxon>
        <taxon>Cercidoideae</taxon>
        <taxon>Cercideae</taxon>
        <taxon>Bauhiniinae</taxon>
        <taxon>Bauhinia</taxon>
    </lineage>
</organism>